<reference evidence="1 2" key="1">
    <citation type="submission" date="2018-07" db="EMBL/GenBank/DDBJ databases">
        <title>Modular assembly of carbohydrate-degrading microbial communities in the ocean.</title>
        <authorList>
            <person name="Enke T.N."/>
            <person name="Datta M.S."/>
            <person name="Schwartzman J.A."/>
            <person name="Cermak N."/>
            <person name="Schmitz D.A."/>
            <person name="Barrere J."/>
            <person name="Cordero O.X."/>
        </authorList>
    </citation>
    <scope>NUCLEOTIDE SEQUENCE [LARGE SCALE GENOMIC DNA]</scope>
    <source>
        <strain evidence="1 2">C3M10</strain>
    </source>
</reference>
<protein>
    <submittedName>
        <fullName evidence="1">Uncharacterized protein</fullName>
    </submittedName>
</protein>
<dbReference type="EMBL" id="QOCE01000003">
    <property type="protein sequence ID" value="RBW62271.1"/>
    <property type="molecule type" value="Genomic_DNA"/>
</dbReference>
<dbReference type="AlphaFoldDB" id="A0A366X9S8"/>
<name>A0A366X9S8_9RHOB</name>
<dbReference type="Proteomes" id="UP000252706">
    <property type="component" value="Unassembled WGS sequence"/>
</dbReference>
<organism evidence="1 2">
    <name type="scientific">Phaeobacter gallaeciensis</name>
    <dbReference type="NCBI Taxonomy" id="60890"/>
    <lineage>
        <taxon>Bacteria</taxon>
        <taxon>Pseudomonadati</taxon>
        <taxon>Pseudomonadota</taxon>
        <taxon>Alphaproteobacteria</taxon>
        <taxon>Rhodobacterales</taxon>
        <taxon>Roseobacteraceae</taxon>
        <taxon>Phaeobacter</taxon>
    </lineage>
</organism>
<dbReference type="OrthoDB" id="7868280at2"/>
<comment type="caution">
    <text evidence="1">The sequence shown here is derived from an EMBL/GenBank/DDBJ whole genome shotgun (WGS) entry which is preliminary data.</text>
</comment>
<evidence type="ECO:0000313" key="1">
    <source>
        <dbReference type="EMBL" id="RBW62271.1"/>
    </source>
</evidence>
<sequence>MVDAANEIRRHIRRAKESVDRASQAKTGGELRDCWEDFLSHFSKAMGKTITAATDDRSERQTELRRFGHRLKNESNKDDPGLTYLRSARNADEHGLQPPAEIKGPRVQIGGFSLAPGASVSGVNMIFQQGGKKPVGPVRVTTAADQLGRLTRDSTVSIPELVKEIPATIRLIPIEPEQGPFKGQQLEPPESLRGRTFRKGDPNDLISAACDALADIINEFEMLSKK</sequence>
<accession>A0A366X9S8</accession>
<gene>
    <name evidence="1" type="ORF">DS909_01310</name>
</gene>
<evidence type="ECO:0000313" key="2">
    <source>
        <dbReference type="Proteomes" id="UP000252706"/>
    </source>
</evidence>
<dbReference type="RefSeq" id="WP_113821633.1">
    <property type="nucleotide sequence ID" value="NZ_QOCE01000003.1"/>
</dbReference>
<proteinExistence type="predicted"/>